<dbReference type="AlphaFoldDB" id="D2R6B5"/>
<dbReference type="EMBL" id="CP001848">
    <property type="protein sequence ID" value="ADB15493.1"/>
    <property type="molecule type" value="Genomic_DNA"/>
</dbReference>
<evidence type="ECO:0000313" key="4">
    <source>
        <dbReference type="EMBL" id="ADB15493.1"/>
    </source>
</evidence>
<dbReference type="Proteomes" id="UP000001887">
    <property type="component" value="Chromosome"/>
</dbReference>
<dbReference type="SMART" id="SM00116">
    <property type="entry name" value="CBS"/>
    <property type="match status" value="2"/>
</dbReference>
<gene>
    <name evidence="4" type="ordered locus">Psta_0808</name>
</gene>
<dbReference type="eggNOG" id="COG0517">
    <property type="taxonomic scope" value="Bacteria"/>
</dbReference>
<dbReference type="Pfam" id="PF00571">
    <property type="entry name" value="CBS"/>
    <property type="match status" value="2"/>
</dbReference>
<accession>D2R6B5</accession>
<feature type="domain" description="CBS" evidence="3">
    <location>
        <begin position="50"/>
        <end position="105"/>
    </location>
</feature>
<evidence type="ECO:0000259" key="3">
    <source>
        <dbReference type="PROSITE" id="PS51371"/>
    </source>
</evidence>
<dbReference type="OrthoDB" id="5295985at2"/>
<dbReference type="InterPro" id="IPR051257">
    <property type="entry name" value="Diverse_CBS-Domain"/>
</dbReference>
<organism evidence="4 5">
    <name type="scientific">Pirellula staleyi (strain ATCC 27377 / DSM 6068 / ICPB 4128)</name>
    <name type="common">Pirella staleyi</name>
    <dbReference type="NCBI Taxonomy" id="530564"/>
    <lineage>
        <taxon>Bacteria</taxon>
        <taxon>Pseudomonadati</taxon>
        <taxon>Planctomycetota</taxon>
        <taxon>Planctomycetia</taxon>
        <taxon>Pirellulales</taxon>
        <taxon>Pirellulaceae</taxon>
        <taxon>Pirellula</taxon>
    </lineage>
</organism>
<evidence type="ECO:0000256" key="2">
    <source>
        <dbReference type="PROSITE-ProRule" id="PRU00703"/>
    </source>
</evidence>
<keyword evidence="1 2" id="KW-0129">CBS domain</keyword>
<dbReference type="PANTHER" id="PTHR43080:SF2">
    <property type="entry name" value="CBS DOMAIN-CONTAINING PROTEIN"/>
    <property type="match status" value="1"/>
</dbReference>
<keyword evidence="5" id="KW-1185">Reference proteome</keyword>
<reference evidence="4 5" key="1">
    <citation type="journal article" date="2009" name="Stand. Genomic Sci.">
        <title>Complete genome sequence of Pirellula staleyi type strain (ATCC 27377).</title>
        <authorList>
            <person name="Clum A."/>
            <person name="Tindall B.J."/>
            <person name="Sikorski J."/>
            <person name="Ivanova N."/>
            <person name="Mavrommatis K."/>
            <person name="Lucas S."/>
            <person name="Glavina del Rio T."/>
            <person name="Nolan M."/>
            <person name="Chen F."/>
            <person name="Tice H."/>
            <person name="Pitluck S."/>
            <person name="Cheng J.F."/>
            <person name="Chertkov O."/>
            <person name="Brettin T."/>
            <person name="Han C."/>
            <person name="Detter J.C."/>
            <person name="Kuske C."/>
            <person name="Bruce D."/>
            <person name="Goodwin L."/>
            <person name="Ovchinikova G."/>
            <person name="Pati A."/>
            <person name="Mikhailova N."/>
            <person name="Chen A."/>
            <person name="Palaniappan K."/>
            <person name="Land M."/>
            <person name="Hauser L."/>
            <person name="Chang Y.J."/>
            <person name="Jeffries C.D."/>
            <person name="Chain P."/>
            <person name="Rohde M."/>
            <person name="Goker M."/>
            <person name="Bristow J."/>
            <person name="Eisen J.A."/>
            <person name="Markowitz V."/>
            <person name="Hugenholtz P."/>
            <person name="Kyrpides N.C."/>
            <person name="Klenk H.P."/>
            <person name="Lapidus A."/>
        </authorList>
    </citation>
    <scope>NUCLEOTIDE SEQUENCE [LARGE SCALE GENOMIC DNA]</scope>
    <source>
        <strain evidence="5">ATCC 27377 / DSM 6068 / ICPB 4128</strain>
    </source>
</reference>
<dbReference type="STRING" id="530564.Psta_0808"/>
<sequence length="173" mass="19177">MPMCPLCDADVIEGADHCDSCGNSLTDSHLPAPATAVELALLTERVAQFQDRWPLVIRPSMQVREVLRLLVDNHIGCVVVVEHDQVVGIFTERDALMKIGSRIKELGDHPVREFMTTNVQSLPATAKIAFAVHRMSIGGYRHVPIVNKSNQPTGIFSVRDILEYLNTLVQKPL</sequence>
<dbReference type="PANTHER" id="PTHR43080">
    <property type="entry name" value="CBS DOMAIN-CONTAINING PROTEIN CBSX3, MITOCHONDRIAL"/>
    <property type="match status" value="1"/>
</dbReference>
<protein>
    <submittedName>
        <fullName evidence="4">Putative signal transduction protein with CBS domains</fullName>
    </submittedName>
</protein>
<proteinExistence type="predicted"/>
<dbReference type="InterPro" id="IPR046342">
    <property type="entry name" value="CBS_dom_sf"/>
</dbReference>
<evidence type="ECO:0000256" key="1">
    <source>
        <dbReference type="ARBA" id="ARBA00023122"/>
    </source>
</evidence>
<dbReference type="SUPFAM" id="SSF54631">
    <property type="entry name" value="CBS-domain pair"/>
    <property type="match status" value="1"/>
</dbReference>
<dbReference type="Gene3D" id="3.10.580.10">
    <property type="entry name" value="CBS-domain"/>
    <property type="match status" value="1"/>
</dbReference>
<feature type="domain" description="CBS" evidence="3">
    <location>
        <begin position="115"/>
        <end position="173"/>
    </location>
</feature>
<dbReference type="PROSITE" id="PS51371">
    <property type="entry name" value="CBS"/>
    <property type="match status" value="2"/>
</dbReference>
<dbReference type="KEGG" id="psl:Psta_0808"/>
<name>D2R6B5_PIRSD</name>
<evidence type="ECO:0000313" key="5">
    <source>
        <dbReference type="Proteomes" id="UP000001887"/>
    </source>
</evidence>
<dbReference type="HOGENOM" id="CLU_040681_12_1_0"/>
<dbReference type="InterPro" id="IPR000644">
    <property type="entry name" value="CBS_dom"/>
</dbReference>